<dbReference type="InterPro" id="IPR036390">
    <property type="entry name" value="WH_DNA-bd_sf"/>
</dbReference>
<reference evidence="6 7" key="1">
    <citation type="submission" date="2018-10" db="EMBL/GenBank/DDBJ databases">
        <title>Robbsia sp. DHC34, isolated from soil.</title>
        <authorList>
            <person name="Gao Z.-H."/>
            <person name="Qiu L.-H."/>
        </authorList>
    </citation>
    <scope>NUCLEOTIDE SEQUENCE [LARGE SCALE GENOMIC DNA]</scope>
    <source>
        <strain evidence="6 7">DHC34</strain>
    </source>
</reference>
<dbReference type="InterPro" id="IPR050707">
    <property type="entry name" value="HTH_MetabolicPath_Reg"/>
</dbReference>
<dbReference type="GO" id="GO:0003677">
    <property type="term" value="F:DNA binding"/>
    <property type="evidence" value="ECO:0007669"/>
    <property type="project" value="UniProtKB-KW"/>
</dbReference>
<dbReference type="InterPro" id="IPR005471">
    <property type="entry name" value="Tscrpt_reg_IclR_N"/>
</dbReference>
<dbReference type="Proteomes" id="UP000270342">
    <property type="component" value="Unassembled WGS sequence"/>
</dbReference>
<evidence type="ECO:0000259" key="5">
    <source>
        <dbReference type="PROSITE" id="PS51078"/>
    </source>
</evidence>
<keyword evidence="1" id="KW-0805">Transcription regulation</keyword>
<feature type="domain" description="IclR-ED" evidence="5">
    <location>
        <begin position="63"/>
        <end position="248"/>
    </location>
</feature>
<sequence length="259" mass="27700">MATSDRAFGVLKLFTLQKPSWTAEEMAAEMGVSQATIYRFIGALEDVGLIAPSRLGQYTLGPAIIQLDRQLQITDPLLHAAAPVMDDLRTYAPAGTAVLLCRSYGDTVLCVRQVFTQGPQPLVSYERGRPMPLFAGATSKVILANQPARWLRMLYANHAADAAAGGLGETFETFKLALTQIRKAGFLITRGEIDKGRVGIAAPILDEDRRAVGSLSYVVGDDVEARACERLATIAQSGAREIEAALGAGPSDAPARRLA</sequence>
<dbReference type="RefSeq" id="WP_121087693.1">
    <property type="nucleotide sequence ID" value="NZ_RBZU01000006.1"/>
</dbReference>
<dbReference type="Pfam" id="PF09339">
    <property type="entry name" value="HTH_IclR"/>
    <property type="match status" value="1"/>
</dbReference>
<evidence type="ECO:0000259" key="4">
    <source>
        <dbReference type="PROSITE" id="PS51077"/>
    </source>
</evidence>
<dbReference type="AlphaFoldDB" id="A0A494XX77"/>
<dbReference type="InterPro" id="IPR036388">
    <property type="entry name" value="WH-like_DNA-bd_sf"/>
</dbReference>
<evidence type="ECO:0000256" key="2">
    <source>
        <dbReference type="ARBA" id="ARBA00023125"/>
    </source>
</evidence>
<keyword evidence="3" id="KW-0804">Transcription</keyword>
<dbReference type="PANTHER" id="PTHR30136">
    <property type="entry name" value="HELIX-TURN-HELIX TRANSCRIPTIONAL REGULATOR, ICLR FAMILY"/>
    <property type="match status" value="1"/>
</dbReference>
<keyword evidence="2" id="KW-0238">DNA-binding</keyword>
<feature type="domain" description="HTH iclR-type" evidence="4">
    <location>
        <begin position="1"/>
        <end position="62"/>
    </location>
</feature>
<evidence type="ECO:0000256" key="1">
    <source>
        <dbReference type="ARBA" id="ARBA00023015"/>
    </source>
</evidence>
<dbReference type="OrthoDB" id="8721254at2"/>
<dbReference type="GO" id="GO:0045892">
    <property type="term" value="P:negative regulation of DNA-templated transcription"/>
    <property type="evidence" value="ECO:0007669"/>
    <property type="project" value="TreeGrafter"/>
</dbReference>
<dbReference type="SUPFAM" id="SSF55781">
    <property type="entry name" value="GAF domain-like"/>
    <property type="match status" value="1"/>
</dbReference>
<dbReference type="GO" id="GO:0003700">
    <property type="term" value="F:DNA-binding transcription factor activity"/>
    <property type="evidence" value="ECO:0007669"/>
    <property type="project" value="TreeGrafter"/>
</dbReference>
<dbReference type="Pfam" id="PF01614">
    <property type="entry name" value="IclR_C"/>
    <property type="match status" value="1"/>
</dbReference>
<proteinExistence type="predicted"/>
<organism evidence="6 7">
    <name type="scientific">Pararobbsia silviterrae</name>
    <dbReference type="NCBI Taxonomy" id="1792498"/>
    <lineage>
        <taxon>Bacteria</taxon>
        <taxon>Pseudomonadati</taxon>
        <taxon>Pseudomonadota</taxon>
        <taxon>Betaproteobacteria</taxon>
        <taxon>Burkholderiales</taxon>
        <taxon>Burkholderiaceae</taxon>
        <taxon>Pararobbsia</taxon>
    </lineage>
</organism>
<dbReference type="InterPro" id="IPR029016">
    <property type="entry name" value="GAF-like_dom_sf"/>
</dbReference>
<dbReference type="Gene3D" id="3.30.450.40">
    <property type="match status" value="1"/>
</dbReference>
<evidence type="ECO:0000313" key="7">
    <source>
        <dbReference type="Proteomes" id="UP000270342"/>
    </source>
</evidence>
<dbReference type="EMBL" id="RBZU01000006">
    <property type="protein sequence ID" value="RKP53618.1"/>
    <property type="molecule type" value="Genomic_DNA"/>
</dbReference>
<evidence type="ECO:0000256" key="3">
    <source>
        <dbReference type="ARBA" id="ARBA00023163"/>
    </source>
</evidence>
<dbReference type="PROSITE" id="PS51077">
    <property type="entry name" value="HTH_ICLR"/>
    <property type="match status" value="1"/>
</dbReference>
<dbReference type="SUPFAM" id="SSF46785">
    <property type="entry name" value="Winged helix' DNA-binding domain"/>
    <property type="match status" value="1"/>
</dbReference>
<dbReference type="PROSITE" id="PS51078">
    <property type="entry name" value="ICLR_ED"/>
    <property type="match status" value="1"/>
</dbReference>
<dbReference type="PANTHER" id="PTHR30136:SF24">
    <property type="entry name" value="HTH-TYPE TRANSCRIPTIONAL REPRESSOR ALLR"/>
    <property type="match status" value="1"/>
</dbReference>
<name>A0A494XX77_9BURK</name>
<dbReference type="Gene3D" id="1.10.10.10">
    <property type="entry name" value="Winged helix-like DNA-binding domain superfamily/Winged helix DNA-binding domain"/>
    <property type="match status" value="1"/>
</dbReference>
<dbReference type="InterPro" id="IPR014757">
    <property type="entry name" value="Tscrpt_reg_IclR_C"/>
</dbReference>
<keyword evidence="7" id="KW-1185">Reference proteome</keyword>
<protein>
    <submittedName>
        <fullName evidence="6">HTH domain-containing protein</fullName>
    </submittedName>
</protein>
<dbReference type="SMART" id="SM00346">
    <property type="entry name" value="HTH_ICLR"/>
    <property type="match status" value="1"/>
</dbReference>
<comment type="caution">
    <text evidence="6">The sequence shown here is derived from an EMBL/GenBank/DDBJ whole genome shotgun (WGS) entry which is preliminary data.</text>
</comment>
<accession>A0A494XX77</accession>
<evidence type="ECO:0000313" key="6">
    <source>
        <dbReference type="EMBL" id="RKP53618.1"/>
    </source>
</evidence>
<gene>
    <name evidence="6" type="ORF">D7S86_15200</name>
</gene>